<comment type="similarity">
    <text evidence="1">Belongs to the MDM20/NAA25 family.</text>
</comment>
<dbReference type="InParanoid" id="A0A090N471"/>
<dbReference type="KEGG" id="ota:OT_ostta10g01600"/>
<evidence type="ECO:0000313" key="4">
    <source>
        <dbReference type="Proteomes" id="UP000009170"/>
    </source>
</evidence>
<name>A0A090N471_OSTTA</name>
<dbReference type="SUPFAM" id="SSF48452">
    <property type="entry name" value="TPR-like"/>
    <property type="match status" value="1"/>
</dbReference>
<comment type="caution">
    <text evidence="3">The sequence shown here is derived from an EMBL/GenBank/DDBJ whole genome shotgun (WGS) entry which is preliminary data.</text>
</comment>
<feature type="region of interest" description="Disordered" evidence="2">
    <location>
        <begin position="175"/>
        <end position="194"/>
    </location>
</feature>
<proteinExistence type="inferred from homology"/>
<reference evidence="3 4" key="2">
    <citation type="journal article" date="2014" name="BMC Genomics">
        <title>An improved genome of the model marine alga Ostreococcus tauri unfolds by assessing Illumina de novo assemblies.</title>
        <authorList>
            <person name="Blanc-Mathieu R."/>
            <person name="Verhelst B."/>
            <person name="Derelle E."/>
            <person name="Rombauts S."/>
            <person name="Bouget F.Y."/>
            <person name="Carre I."/>
            <person name="Chateau A."/>
            <person name="Eyre-Walker A."/>
            <person name="Grimsley N."/>
            <person name="Moreau H."/>
            <person name="Piegu B."/>
            <person name="Rivals E."/>
            <person name="Schackwitz W."/>
            <person name="Van de Peer Y."/>
            <person name="Piganeau G."/>
        </authorList>
    </citation>
    <scope>NUCLEOTIDE SEQUENCE [LARGE SCALE GENOMIC DNA]</scope>
    <source>
        <strain evidence="4">OTTH 0595 / CCAP 157/2 / RCC745</strain>
    </source>
</reference>
<dbReference type="RefSeq" id="XP_022839790.1">
    <property type="nucleotide sequence ID" value="XM_022983154.1"/>
</dbReference>
<dbReference type="PANTHER" id="PTHR22767">
    <property type="entry name" value="N-TERMINAL ACETYLTRANSFERASE-RELATED"/>
    <property type="match status" value="1"/>
</dbReference>
<dbReference type="InterPro" id="IPR011990">
    <property type="entry name" value="TPR-like_helical_dom_sf"/>
</dbReference>
<evidence type="ECO:0000313" key="3">
    <source>
        <dbReference type="EMBL" id="CEF99358.1"/>
    </source>
</evidence>
<feature type="compositionally biased region" description="Basic and acidic residues" evidence="2">
    <location>
        <begin position="175"/>
        <end position="185"/>
    </location>
</feature>
<gene>
    <name evidence="3" type="ORF">OT_ostta10g01600</name>
</gene>
<organism evidence="3 4">
    <name type="scientific">Ostreococcus tauri</name>
    <name type="common">Marine green alga</name>
    <dbReference type="NCBI Taxonomy" id="70448"/>
    <lineage>
        <taxon>Eukaryota</taxon>
        <taxon>Viridiplantae</taxon>
        <taxon>Chlorophyta</taxon>
        <taxon>Mamiellophyceae</taxon>
        <taxon>Mamiellales</taxon>
        <taxon>Bathycoccaceae</taxon>
        <taxon>Ostreococcus</taxon>
    </lineage>
</organism>
<dbReference type="InterPro" id="IPR019183">
    <property type="entry name" value="NAA25_NatB_aux_su"/>
</dbReference>
<dbReference type="EMBL" id="CAID01000010">
    <property type="protein sequence ID" value="CEF99358.1"/>
    <property type="molecule type" value="Genomic_DNA"/>
</dbReference>
<dbReference type="FunCoup" id="A0A090N471">
    <property type="interactions" value="1892"/>
</dbReference>
<dbReference type="GeneID" id="9832321"/>
<reference evidence="4" key="1">
    <citation type="journal article" date="2006" name="Proc. Natl. Acad. Sci. U.S.A.">
        <title>Genome analysis of the smallest free-living eukaryote Ostreococcus tauri unveils many unique features.</title>
        <authorList>
            <person name="Derelle E."/>
            <person name="Ferraz C."/>
            <person name="Rombauts S."/>
            <person name="Rouze P."/>
            <person name="Worden A.Z."/>
            <person name="Robbens S."/>
            <person name="Partensky F."/>
            <person name="Degroeve S."/>
            <person name="Echeynie S."/>
            <person name="Cooke R."/>
            <person name="Saeys Y."/>
            <person name="Wuyts J."/>
            <person name="Jabbari K."/>
            <person name="Bowler C."/>
            <person name="Panaud O."/>
            <person name="Piegu B."/>
            <person name="Ball S.G."/>
            <person name="Ral J.-P."/>
            <person name="Bouget F.-Y."/>
            <person name="Piganeau G."/>
            <person name="De Baets B."/>
            <person name="Picard A."/>
            <person name="Delseny M."/>
            <person name="Demaille J."/>
            <person name="Van de Peer Y."/>
            <person name="Moreau H."/>
        </authorList>
    </citation>
    <scope>NUCLEOTIDE SEQUENCE [LARGE SCALE GENOMIC DNA]</scope>
    <source>
        <strain evidence="4">OTTH 0595 / CCAP 157/2 / RCC745</strain>
    </source>
</reference>
<evidence type="ECO:0000256" key="1">
    <source>
        <dbReference type="ARBA" id="ARBA00006298"/>
    </source>
</evidence>
<dbReference type="STRING" id="70448.A0A090N471"/>
<dbReference type="Gene3D" id="1.25.40.10">
    <property type="entry name" value="Tetratricopeptide repeat domain"/>
    <property type="match status" value="1"/>
</dbReference>
<dbReference type="Pfam" id="PF09797">
    <property type="entry name" value="NatB_MDM20"/>
    <property type="match status" value="1"/>
</dbReference>
<feature type="compositionally biased region" description="Pro residues" evidence="2">
    <location>
        <begin position="1"/>
        <end position="12"/>
    </location>
</feature>
<sequence length="998" mass="109709">MPPKKPPPPPPDAKSYPRDVTNKELGAAYDYLDKGDGERALKALDRALKKYPHWQLAQALRAIALWRSEGLNARDEVLKIARDVRDDGVVDEDVLRVVTMAFDELGATDDMVELTESVLRSNPTRLESFNTLYVLHGKAWAFAKQQSAVMRRYKVTGDSKDLMRAVAAMLAQRDEAEAAPRHRASESTSTGMGPDGLLKLAHGMMSKIHAKGELKDRDSFVMYASALAGLGRCEEAYEFTLSELAVLCVPMSIDRERMRAMYALKAGKHVEARKHHENVLELAPDDWASMNAILDLCRDSSELAKMCEEIGKMKVTTSGFEGDDRASYFPTIRKKGQPIDEASASAFVDGIVANAEAKGGARAIGRGAYILRAELLCRLVDAERTEAREMALADEVANYHDRFSSWNSCAQDMRRYAQALAHCSSGARDKLISTLIDRSSVEVPALAEDDEDSKKRALDVLRKKTSALLICADLNAFCPRWHGGKTSSLPTADMHVAKGFMKEYFDHRKIVSNVDAREQTPVDAYPYLASLCLVNEAALKKGSDDEAAVKALLAAAAVLEIGLQKSPHHSTLSFSLAAIYTILGAAEKALEVLGKVDMKHVQMATLLHHALPACAAGGHTKSLQVFERLDYLRWEIDEHIAEMAVQAGMNAKFTKILEFAEFHRTLARAHSIQSGEALVSWNLITNRMHRCVRRAEEFDAQYDAIVQALEGYAMNTGSLVDVSPDRAGWNEDDAKFDAATYVDDFKTNPPWMAPCAEDPAFTGEIWWTNSIETSHGSDEDAYSWYYRGARATRRRRSLLLNALCARHRHKDDPTVAAGEIERCKSLLNQLKSAAGAASSERDGSQAALARDVEFALVDLAIHVDDASRAALRRACDTFCERSLEMLRAGDITRALARGSFAVAYHARSYALATRLANVLSGVDPYAADDTTERLDAFERATAAFIDGESLESKFTALGNDTVAWYGSDDEELNDAVARVAASCAASFRVALVGTARDG</sequence>
<dbReference type="GO" id="GO:0031416">
    <property type="term" value="C:NatB complex"/>
    <property type="evidence" value="ECO:0007669"/>
    <property type="project" value="TreeGrafter"/>
</dbReference>
<evidence type="ECO:0000256" key="2">
    <source>
        <dbReference type="SAM" id="MobiDB-lite"/>
    </source>
</evidence>
<protein>
    <submittedName>
        <fullName evidence="3">Tetratricopeptide-like helical</fullName>
    </submittedName>
</protein>
<dbReference type="Proteomes" id="UP000009170">
    <property type="component" value="Unassembled WGS sequence"/>
</dbReference>
<feature type="region of interest" description="Disordered" evidence="2">
    <location>
        <begin position="1"/>
        <end position="20"/>
    </location>
</feature>
<dbReference type="AlphaFoldDB" id="A0A090N471"/>
<dbReference type="OrthoDB" id="1874341at2759"/>
<keyword evidence="4" id="KW-1185">Reference proteome</keyword>
<dbReference type="PANTHER" id="PTHR22767:SF3">
    <property type="entry name" value="N-ALPHA-ACETYLTRANSFERASE 25, NATB AUXILIARY SUBUNIT"/>
    <property type="match status" value="1"/>
</dbReference>
<accession>A0A090N471</accession>